<evidence type="ECO:0000256" key="8">
    <source>
        <dbReference type="ARBA" id="ARBA00022840"/>
    </source>
</evidence>
<dbReference type="GO" id="GO:0009073">
    <property type="term" value="P:aromatic amino acid family biosynthetic process"/>
    <property type="evidence" value="ECO:0007669"/>
    <property type="project" value="UniProtKB-KW"/>
</dbReference>
<dbReference type="EMBL" id="FOHJ01000006">
    <property type="protein sequence ID" value="SET61925.1"/>
    <property type="molecule type" value="Genomic_DNA"/>
</dbReference>
<evidence type="ECO:0000256" key="10">
    <source>
        <dbReference type="ARBA" id="ARBA00048567"/>
    </source>
</evidence>
<dbReference type="Proteomes" id="UP000199095">
    <property type="component" value="Unassembled WGS sequence"/>
</dbReference>
<evidence type="ECO:0000256" key="6">
    <source>
        <dbReference type="ARBA" id="ARBA00022741"/>
    </source>
</evidence>
<reference evidence="13" key="1">
    <citation type="submission" date="2016-10" db="EMBL/GenBank/DDBJ databases">
        <authorList>
            <person name="Varghese N."/>
            <person name="Submissions S."/>
        </authorList>
    </citation>
    <scope>NUCLEOTIDE SEQUENCE [LARGE SCALE GENOMIC DNA]</scope>
    <source>
        <strain evidence="13">CGMCC 1.3566</strain>
    </source>
</reference>
<dbReference type="AlphaFoldDB" id="A0A1I0FUM2"/>
<keyword evidence="4 11" id="KW-0028">Amino-acid biosynthesis</keyword>
<dbReference type="UniPathway" id="UPA00053">
    <property type="reaction ID" value="UER00088"/>
</dbReference>
<evidence type="ECO:0000256" key="11">
    <source>
        <dbReference type="HAMAP-Rule" id="MF_00109"/>
    </source>
</evidence>
<dbReference type="GO" id="GO:0005524">
    <property type="term" value="F:ATP binding"/>
    <property type="evidence" value="ECO:0007669"/>
    <property type="project" value="UniProtKB-UniRule"/>
</dbReference>
<evidence type="ECO:0000256" key="2">
    <source>
        <dbReference type="ARBA" id="ARBA00006997"/>
    </source>
</evidence>
<dbReference type="InterPro" id="IPR000623">
    <property type="entry name" value="Shikimate_kinase/TSH1"/>
</dbReference>
<feature type="binding site" evidence="11">
    <location>
        <position position="36"/>
    </location>
    <ligand>
        <name>substrate</name>
    </ligand>
</feature>
<evidence type="ECO:0000256" key="5">
    <source>
        <dbReference type="ARBA" id="ARBA00022679"/>
    </source>
</evidence>
<dbReference type="PANTHER" id="PTHR21087:SF16">
    <property type="entry name" value="SHIKIMATE KINASE 1, CHLOROPLASTIC"/>
    <property type="match status" value="1"/>
</dbReference>
<keyword evidence="9 11" id="KW-0057">Aromatic amino acid biosynthesis</keyword>
<gene>
    <name evidence="11" type="primary">aroK</name>
    <name evidence="12" type="ORF">SAMN05421676_10694</name>
</gene>
<sequence length="172" mass="20222">MDKMKSICLIGFMGSGKTTLGKALADELSVNFFDTDEEIVKWRNMDIPGIFESEGEKNFREYESEVFKRLPVNDAVIATGGGIIESRNNREWLKQHLMTVYLKTSFKEIQRRLSFEQNRPLWNQEMNEKKRLYESRQRLYEECANQIIHTDEKTIEELLRSVQNSINFSKQG</sequence>
<dbReference type="GO" id="GO:0008652">
    <property type="term" value="P:amino acid biosynthetic process"/>
    <property type="evidence" value="ECO:0007669"/>
    <property type="project" value="UniProtKB-KW"/>
</dbReference>
<comment type="subcellular location">
    <subcellularLocation>
        <location evidence="11">Cytoplasm</location>
    </subcellularLocation>
</comment>
<feature type="binding site" evidence="11">
    <location>
        <position position="119"/>
    </location>
    <ligand>
        <name>ATP</name>
        <dbReference type="ChEBI" id="CHEBI:30616"/>
    </ligand>
</feature>
<evidence type="ECO:0000313" key="13">
    <source>
        <dbReference type="Proteomes" id="UP000199095"/>
    </source>
</evidence>
<feature type="binding site" evidence="11">
    <location>
        <begin position="14"/>
        <end position="19"/>
    </location>
    <ligand>
        <name>ATP</name>
        <dbReference type="ChEBI" id="CHEBI:30616"/>
    </ligand>
</feature>
<keyword evidence="11" id="KW-0460">Magnesium</keyword>
<dbReference type="GO" id="GO:0000287">
    <property type="term" value="F:magnesium ion binding"/>
    <property type="evidence" value="ECO:0007669"/>
    <property type="project" value="UniProtKB-UniRule"/>
</dbReference>
<keyword evidence="5 11" id="KW-0808">Transferase</keyword>
<dbReference type="InterPro" id="IPR027417">
    <property type="entry name" value="P-loop_NTPase"/>
</dbReference>
<accession>A0A1I0FUM2</accession>
<keyword evidence="11" id="KW-0963">Cytoplasm</keyword>
<dbReference type="Gene3D" id="3.40.50.300">
    <property type="entry name" value="P-loop containing nucleotide triphosphate hydrolases"/>
    <property type="match status" value="1"/>
</dbReference>
<dbReference type="HAMAP" id="MF_00109">
    <property type="entry name" value="Shikimate_kinase"/>
    <property type="match status" value="1"/>
</dbReference>
<dbReference type="EC" id="2.7.1.71" evidence="3 11"/>
<comment type="caution">
    <text evidence="11">Lacks conserved residue(s) required for the propagation of feature annotation.</text>
</comment>
<dbReference type="GO" id="GO:0004765">
    <property type="term" value="F:shikimate kinase activity"/>
    <property type="evidence" value="ECO:0007669"/>
    <property type="project" value="UniProtKB-UniRule"/>
</dbReference>
<dbReference type="SUPFAM" id="SSF52540">
    <property type="entry name" value="P-loop containing nucleoside triphosphate hydrolases"/>
    <property type="match status" value="1"/>
</dbReference>
<dbReference type="Pfam" id="PF01202">
    <property type="entry name" value="SKI"/>
    <property type="match status" value="1"/>
</dbReference>
<evidence type="ECO:0000256" key="7">
    <source>
        <dbReference type="ARBA" id="ARBA00022777"/>
    </source>
</evidence>
<comment type="function">
    <text evidence="11">Catalyzes the specific phosphorylation of the 3-hydroxyl group of shikimic acid using ATP as a cosubstrate.</text>
</comment>
<keyword evidence="13" id="KW-1185">Reference proteome</keyword>
<dbReference type="InterPro" id="IPR023000">
    <property type="entry name" value="Shikimate_kinase_CS"/>
</dbReference>
<comment type="catalytic activity">
    <reaction evidence="10 11">
        <text>shikimate + ATP = 3-phosphoshikimate + ADP + H(+)</text>
        <dbReference type="Rhea" id="RHEA:13121"/>
        <dbReference type="ChEBI" id="CHEBI:15378"/>
        <dbReference type="ChEBI" id="CHEBI:30616"/>
        <dbReference type="ChEBI" id="CHEBI:36208"/>
        <dbReference type="ChEBI" id="CHEBI:145989"/>
        <dbReference type="ChEBI" id="CHEBI:456216"/>
        <dbReference type="EC" id="2.7.1.71"/>
    </reaction>
</comment>
<keyword evidence="6 11" id="KW-0547">Nucleotide-binding</keyword>
<dbReference type="OrthoDB" id="9800332at2"/>
<dbReference type="STRING" id="237682.SAMN05421676_10694"/>
<feature type="binding site" evidence="11">
    <location>
        <position position="60"/>
    </location>
    <ligand>
        <name>substrate</name>
    </ligand>
</feature>
<evidence type="ECO:0000256" key="9">
    <source>
        <dbReference type="ARBA" id="ARBA00023141"/>
    </source>
</evidence>
<dbReference type="PROSITE" id="PS01128">
    <property type="entry name" value="SHIKIMATE_KINASE"/>
    <property type="match status" value="1"/>
</dbReference>
<dbReference type="GO" id="GO:0009423">
    <property type="term" value="P:chorismate biosynthetic process"/>
    <property type="evidence" value="ECO:0007669"/>
    <property type="project" value="UniProtKB-UniRule"/>
</dbReference>
<keyword evidence="11" id="KW-0479">Metal-binding</keyword>
<comment type="cofactor">
    <cofactor evidence="11">
        <name>Mg(2+)</name>
        <dbReference type="ChEBI" id="CHEBI:18420"/>
    </cofactor>
    <text evidence="11">Binds 1 Mg(2+) ion per subunit.</text>
</comment>
<feature type="binding site" evidence="11">
    <location>
        <position position="136"/>
    </location>
    <ligand>
        <name>substrate</name>
    </ligand>
</feature>
<comment type="pathway">
    <text evidence="1 11">Metabolic intermediate biosynthesis; chorismate biosynthesis; chorismate from D-erythrose 4-phosphate and phosphoenolpyruvate: step 5/7.</text>
</comment>
<comment type="similarity">
    <text evidence="2 11">Belongs to the shikimate kinase family.</text>
</comment>
<evidence type="ECO:0000256" key="1">
    <source>
        <dbReference type="ARBA" id="ARBA00004842"/>
    </source>
</evidence>
<dbReference type="PANTHER" id="PTHR21087">
    <property type="entry name" value="SHIKIMATE KINASE"/>
    <property type="match status" value="1"/>
</dbReference>
<dbReference type="GO" id="GO:0005829">
    <property type="term" value="C:cytosol"/>
    <property type="evidence" value="ECO:0007669"/>
    <property type="project" value="TreeGrafter"/>
</dbReference>
<comment type="subunit">
    <text evidence="11">Monomer.</text>
</comment>
<evidence type="ECO:0000313" key="12">
    <source>
        <dbReference type="EMBL" id="SET61925.1"/>
    </source>
</evidence>
<keyword evidence="8 11" id="KW-0067">ATP-binding</keyword>
<dbReference type="InterPro" id="IPR031322">
    <property type="entry name" value="Shikimate/glucono_kinase"/>
</dbReference>
<feature type="binding site" evidence="11">
    <location>
        <position position="18"/>
    </location>
    <ligand>
        <name>Mg(2+)</name>
        <dbReference type="ChEBI" id="CHEBI:18420"/>
    </ligand>
</feature>
<name>A0A1I0FUM2_9BACI</name>
<evidence type="ECO:0000256" key="4">
    <source>
        <dbReference type="ARBA" id="ARBA00022605"/>
    </source>
</evidence>
<protein>
    <recommendedName>
        <fullName evidence="3 11">Shikimate kinase</fullName>
        <shortName evidence="11">SK</shortName>
        <ecNumber evidence="3 11">2.7.1.71</ecNumber>
    </recommendedName>
</protein>
<evidence type="ECO:0000256" key="3">
    <source>
        <dbReference type="ARBA" id="ARBA00012154"/>
    </source>
</evidence>
<dbReference type="CDD" id="cd00464">
    <property type="entry name" value="SK"/>
    <property type="match status" value="1"/>
</dbReference>
<keyword evidence="7 11" id="KW-0418">Kinase</keyword>
<organism evidence="12 13">
    <name type="scientific">Salinibacillus kushneri</name>
    <dbReference type="NCBI Taxonomy" id="237682"/>
    <lineage>
        <taxon>Bacteria</taxon>
        <taxon>Bacillati</taxon>
        <taxon>Bacillota</taxon>
        <taxon>Bacilli</taxon>
        <taxon>Bacillales</taxon>
        <taxon>Bacillaceae</taxon>
        <taxon>Salinibacillus</taxon>
    </lineage>
</organism>
<proteinExistence type="inferred from homology"/>
<feature type="binding site" evidence="11">
    <location>
        <position position="81"/>
    </location>
    <ligand>
        <name>substrate</name>
    </ligand>
</feature>
<dbReference type="PRINTS" id="PR01100">
    <property type="entry name" value="SHIKIMTKNASE"/>
</dbReference>